<dbReference type="RefSeq" id="WP_196153926.1">
    <property type="nucleotide sequence ID" value="NZ_JADMLG010000027.1"/>
</dbReference>
<dbReference type="AlphaFoldDB" id="A0A931N7C6"/>
<reference evidence="3" key="1">
    <citation type="submission" date="2020-11" db="EMBL/GenBank/DDBJ databases">
        <title>Nocardia NEAU-351.nov., a novel actinomycete isolated from the cow dung.</title>
        <authorList>
            <person name="Zhang X."/>
        </authorList>
    </citation>
    <scope>NUCLEOTIDE SEQUENCE</scope>
    <source>
        <strain evidence="3">NEAU-351</strain>
    </source>
</reference>
<evidence type="ECO:0008006" key="5">
    <source>
        <dbReference type="Google" id="ProtNLM"/>
    </source>
</evidence>
<dbReference type="InterPro" id="IPR052021">
    <property type="entry name" value="Type-I_RS_S_subunit"/>
</dbReference>
<dbReference type="GO" id="GO:0009307">
    <property type="term" value="P:DNA restriction-modification system"/>
    <property type="evidence" value="ECO:0007669"/>
    <property type="project" value="UniProtKB-KW"/>
</dbReference>
<proteinExistence type="predicted"/>
<evidence type="ECO:0000256" key="1">
    <source>
        <dbReference type="ARBA" id="ARBA00022747"/>
    </source>
</evidence>
<dbReference type="PANTHER" id="PTHR30408">
    <property type="entry name" value="TYPE-1 RESTRICTION ENZYME ECOKI SPECIFICITY PROTEIN"/>
    <property type="match status" value="1"/>
</dbReference>
<keyword evidence="1" id="KW-0680">Restriction system</keyword>
<protein>
    <recommendedName>
        <fullName evidence="5">Restriction endonuclease subunit S</fullName>
    </recommendedName>
</protein>
<evidence type="ECO:0000256" key="2">
    <source>
        <dbReference type="ARBA" id="ARBA00023125"/>
    </source>
</evidence>
<dbReference type="InterPro" id="IPR044946">
    <property type="entry name" value="Restrct_endonuc_typeI_TRD_sf"/>
</dbReference>
<dbReference type="SUPFAM" id="SSF116734">
    <property type="entry name" value="DNA methylase specificity domain"/>
    <property type="match status" value="2"/>
</dbReference>
<evidence type="ECO:0000313" key="3">
    <source>
        <dbReference type="EMBL" id="MBH0781642.1"/>
    </source>
</evidence>
<dbReference type="PANTHER" id="PTHR30408:SF12">
    <property type="entry name" value="TYPE I RESTRICTION ENZYME MJAVIII SPECIFICITY SUBUNIT"/>
    <property type="match status" value="1"/>
</dbReference>
<dbReference type="EMBL" id="JADMLG010000027">
    <property type="protein sequence ID" value="MBH0781642.1"/>
    <property type="molecule type" value="Genomic_DNA"/>
</dbReference>
<evidence type="ECO:0000313" key="4">
    <source>
        <dbReference type="Proteomes" id="UP000655751"/>
    </source>
</evidence>
<name>A0A931N7C6_9NOCA</name>
<dbReference type="Gene3D" id="3.90.220.20">
    <property type="entry name" value="DNA methylase specificity domains"/>
    <property type="match status" value="2"/>
</dbReference>
<organism evidence="3 4">
    <name type="scientific">Nocardia bovistercoris</name>
    <dbReference type="NCBI Taxonomy" id="2785916"/>
    <lineage>
        <taxon>Bacteria</taxon>
        <taxon>Bacillati</taxon>
        <taxon>Actinomycetota</taxon>
        <taxon>Actinomycetes</taxon>
        <taxon>Mycobacteriales</taxon>
        <taxon>Nocardiaceae</taxon>
        <taxon>Nocardia</taxon>
    </lineage>
</organism>
<dbReference type="Proteomes" id="UP000655751">
    <property type="component" value="Unassembled WGS sequence"/>
</dbReference>
<keyword evidence="4" id="KW-1185">Reference proteome</keyword>
<keyword evidence="2" id="KW-0238">DNA-binding</keyword>
<sequence length="361" mass="39663">MNAWPSAAFAELFTDRSPRHRGIPRSRYSAAGALPIVDQGGATPAGYTDDRRHEYTGPLPVLVFGDHTRRVKYIDYRFAVGADGVKVLHPRPGFDARYLYHALAALDLPDAGYARHFKFLADTAFPAPPPPVQRRVADLLDRAETLAVQRRTALTLMEELLRTLFMETFGDLDPPHADLDDIADFHSGAALPSGEQFTGQPGGHLLLKVADLTVDGNDIELGAARRWSATPGARGATCPAGCVVIPKRGGAIATNKRRLTTRPVVLDPNLMAIRPHGVELLYLFEWLRGIDLTTLATGSSMPQLNKKDLAALRVPVPPAPVQRAFTRRASVLHERIRTQRAQSRELDALFATLRYRAFTGE</sequence>
<comment type="caution">
    <text evidence="3">The sequence shown here is derived from an EMBL/GenBank/DDBJ whole genome shotgun (WGS) entry which is preliminary data.</text>
</comment>
<accession>A0A931N7C6</accession>
<gene>
    <name evidence="3" type="ORF">IT779_35755</name>
</gene>
<dbReference type="GO" id="GO:0003677">
    <property type="term" value="F:DNA binding"/>
    <property type="evidence" value="ECO:0007669"/>
    <property type="project" value="UniProtKB-KW"/>
</dbReference>